<keyword evidence="2" id="KW-1185">Reference proteome</keyword>
<organism evidence="1 2">
    <name type="scientific">Anisodus tanguticus</name>
    <dbReference type="NCBI Taxonomy" id="243964"/>
    <lineage>
        <taxon>Eukaryota</taxon>
        <taxon>Viridiplantae</taxon>
        <taxon>Streptophyta</taxon>
        <taxon>Embryophyta</taxon>
        <taxon>Tracheophyta</taxon>
        <taxon>Spermatophyta</taxon>
        <taxon>Magnoliopsida</taxon>
        <taxon>eudicotyledons</taxon>
        <taxon>Gunneridae</taxon>
        <taxon>Pentapetalae</taxon>
        <taxon>asterids</taxon>
        <taxon>lamiids</taxon>
        <taxon>Solanales</taxon>
        <taxon>Solanaceae</taxon>
        <taxon>Solanoideae</taxon>
        <taxon>Hyoscyameae</taxon>
        <taxon>Anisodus</taxon>
    </lineage>
</organism>
<dbReference type="EMBL" id="JAVYJV010000017">
    <property type="protein sequence ID" value="KAK4348322.1"/>
    <property type="molecule type" value="Genomic_DNA"/>
</dbReference>
<reference evidence="1" key="1">
    <citation type="submission" date="2023-12" db="EMBL/GenBank/DDBJ databases">
        <title>Genome assembly of Anisodus tanguticus.</title>
        <authorList>
            <person name="Wang Y.-J."/>
        </authorList>
    </citation>
    <scope>NUCLEOTIDE SEQUENCE</scope>
    <source>
        <strain evidence="1">KB-2021</strain>
        <tissue evidence="1">Leaf</tissue>
    </source>
</reference>
<protein>
    <submittedName>
        <fullName evidence="1">Uncharacterized protein</fullName>
    </submittedName>
</protein>
<evidence type="ECO:0000313" key="2">
    <source>
        <dbReference type="Proteomes" id="UP001291623"/>
    </source>
</evidence>
<proteinExistence type="predicted"/>
<accession>A0AAE1UYK5</accession>
<comment type="caution">
    <text evidence="1">The sequence shown here is derived from an EMBL/GenBank/DDBJ whole genome shotgun (WGS) entry which is preliminary data.</text>
</comment>
<evidence type="ECO:0000313" key="1">
    <source>
        <dbReference type="EMBL" id="KAK4348322.1"/>
    </source>
</evidence>
<gene>
    <name evidence="1" type="ORF">RND71_031077</name>
</gene>
<dbReference type="AlphaFoldDB" id="A0AAE1UYK5"/>
<dbReference type="Proteomes" id="UP001291623">
    <property type="component" value="Unassembled WGS sequence"/>
</dbReference>
<sequence length="82" mass="9241">MATKNKRRPSCARVKVEVNVCKFEYVMRLLERRPKKIMKAMVMLRTMENCGTNDKGNAPLKVLKSGNVVADVSDNGDGKKLE</sequence>
<name>A0AAE1UYK5_9SOLA</name>